<feature type="region of interest" description="Disordered" evidence="1">
    <location>
        <begin position="214"/>
        <end position="279"/>
    </location>
</feature>
<evidence type="ECO:0000256" key="1">
    <source>
        <dbReference type="SAM" id="MobiDB-lite"/>
    </source>
</evidence>
<evidence type="ECO:0000313" key="3">
    <source>
        <dbReference type="Proteomes" id="UP000054498"/>
    </source>
</evidence>
<dbReference type="AlphaFoldDB" id="A0A0D2LND5"/>
<proteinExistence type="predicted"/>
<accession>A0A0D2LND5</accession>
<organism evidence="2 3">
    <name type="scientific">Monoraphidium neglectum</name>
    <dbReference type="NCBI Taxonomy" id="145388"/>
    <lineage>
        <taxon>Eukaryota</taxon>
        <taxon>Viridiplantae</taxon>
        <taxon>Chlorophyta</taxon>
        <taxon>core chlorophytes</taxon>
        <taxon>Chlorophyceae</taxon>
        <taxon>CS clade</taxon>
        <taxon>Sphaeropleales</taxon>
        <taxon>Selenastraceae</taxon>
        <taxon>Monoraphidium</taxon>
    </lineage>
</organism>
<reference evidence="2 3" key="1">
    <citation type="journal article" date="2013" name="BMC Genomics">
        <title>Reconstruction of the lipid metabolism for the microalga Monoraphidium neglectum from its genome sequence reveals characteristics suitable for biofuel production.</title>
        <authorList>
            <person name="Bogen C."/>
            <person name="Al-Dilaimi A."/>
            <person name="Albersmeier A."/>
            <person name="Wichmann J."/>
            <person name="Grundmann M."/>
            <person name="Rupp O."/>
            <person name="Lauersen K.J."/>
            <person name="Blifernez-Klassen O."/>
            <person name="Kalinowski J."/>
            <person name="Goesmann A."/>
            <person name="Mussgnug J.H."/>
            <person name="Kruse O."/>
        </authorList>
    </citation>
    <scope>NUCLEOTIDE SEQUENCE [LARGE SCALE GENOMIC DNA]</scope>
    <source>
        <strain evidence="2 3">SAG 48.87</strain>
    </source>
</reference>
<name>A0A0D2LND5_9CHLO</name>
<sequence length="279" mass="29886">MSDYCLKRGNCYGILQSTVAAAAERLLPLDAAERANSAGNTHLAVVYPEPLGRKPAEQQLVSSFANRSDLIEAVKTSIYIPLFAGPSLTRDILTNDILLGEADNKRRAVDVAANILLGSDLANTLSATIRSLTGNARADVPGEAAQIKQMVGQLMRLFTPGEDGADIWPGRRHPLPVTELFWSTWMMSPPTIDWADKIFELGKAEALSWAKEAGFADSQGQRQQQRQQQESGPGSHKAGPGAAAAAAKGRLAGTGLRSKTARSAEASIKFGVQEGRRLH</sequence>
<feature type="compositionally biased region" description="Low complexity" evidence="1">
    <location>
        <begin position="219"/>
        <end position="257"/>
    </location>
</feature>
<protein>
    <submittedName>
        <fullName evidence="2">Uncharacterized protein</fullName>
    </submittedName>
</protein>
<dbReference type="GeneID" id="25726287"/>
<evidence type="ECO:0000313" key="2">
    <source>
        <dbReference type="EMBL" id="KIZ07779.1"/>
    </source>
</evidence>
<gene>
    <name evidence="2" type="ORF">MNEG_0169</name>
</gene>
<dbReference type="KEGG" id="mng:MNEG_0169"/>
<dbReference type="EMBL" id="KK100232">
    <property type="protein sequence ID" value="KIZ07779.1"/>
    <property type="molecule type" value="Genomic_DNA"/>
</dbReference>
<keyword evidence="3" id="KW-1185">Reference proteome</keyword>
<dbReference type="Proteomes" id="UP000054498">
    <property type="component" value="Unassembled WGS sequence"/>
</dbReference>
<dbReference type="RefSeq" id="XP_013906798.1">
    <property type="nucleotide sequence ID" value="XM_014051344.1"/>
</dbReference>